<protein>
    <recommendedName>
        <fullName evidence="3">Post-transcriptional regulator</fullName>
    </recommendedName>
</protein>
<accession>A0ABR8XJH1</accession>
<dbReference type="EMBL" id="JACSPW010000002">
    <property type="protein sequence ID" value="MBD8032089.1"/>
    <property type="molecule type" value="Genomic_DNA"/>
</dbReference>
<gene>
    <name evidence="1" type="ORF">H9632_03335</name>
</gene>
<evidence type="ECO:0000313" key="2">
    <source>
        <dbReference type="Proteomes" id="UP000600565"/>
    </source>
</evidence>
<proteinExistence type="predicted"/>
<dbReference type="InterPro" id="IPR025716">
    <property type="entry name" value="Post-transcriptional_regulator"/>
</dbReference>
<sequence length="102" mass="12200">MQIPFSSLYEKVQLILTNKIEEFHYYGYDALTEQDLWKYCVDKVWRKQDVQNLRLHELTSGIFGTTASEVLNYVQMSDFKRNELKLKLSEEEIHGLFHPLKE</sequence>
<name>A0ABR8XJH1_9BACL</name>
<keyword evidence="2" id="KW-1185">Reference proteome</keyword>
<organism evidence="1 2">
    <name type="scientific">Solibacillus merdavium</name>
    <dbReference type="NCBI Taxonomy" id="2762218"/>
    <lineage>
        <taxon>Bacteria</taxon>
        <taxon>Bacillati</taxon>
        <taxon>Bacillota</taxon>
        <taxon>Bacilli</taxon>
        <taxon>Bacillales</taxon>
        <taxon>Caryophanaceae</taxon>
        <taxon>Solibacillus</taxon>
    </lineage>
</organism>
<reference evidence="1 2" key="1">
    <citation type="submission" date="2020-08" db="EMBL/GenBank/DDBJ databases">
        <title>A Genomic Blueprint of the Chicken Gut Microbiome.</title>
        <authorList>
            <person name="Gilroy R."/>
            <person name="Ravi A."/>
            <person name="Getino M."/>
            <person name="Pursley I."/>
            <person name="Horton D.L."/>
            <person name="Alikhan N.-F."/>
            <person name="Baker D."/>
            <person name="Gharbi K."/>
            <person name="Hall N."/>
            <person name="Watson M."/>
            <person name="Adriaenssens E.M."/>
            <person name="Foster-Nyarko E."/>
            <person name="Jarju S."/>
            <person name="Secka A."/>
            <person name="Antonio M."/>
            <person name="Oren A."/>
            <person name="Chaudhuri R."/>
            <person name="La Ragione R.M."/>
            <person name="Hildebrand F."/>
            <person name="Pallen M.J."/>
        </authorList>
    </citation>
    <scope>NUCLEOTIDE SEQUENCE [LARGE SCALE GENOMIC DNA]</scope>
    <source>
        <strain evidence="1 2">Sa1YVA6</strain>
    </source>
</reference>
<evidence type="ECO:0008006" key="3">
    <source>
        <dbReference type="Google" id="ProtNLM"/>
    </source>
</evidence>
<comment type="caution">
    <text evidence="1">The sequence shown here is derived from an EMBL/GenBank/DDBJ whole genome shotgun (WGS) entry which is preliminary data.</text>
</comment>
<dbReference type="Proteomes" id="UP000600565">
    <property type="component" value="Unassembled WGS sequence"/>
</dbReference>
<dbReference type="RefSeq" id="WP_191702701.1">
    <property type="nucleotide sequence ID" value="NZ_JACSPW010000002.1"/>
</dbReference>
<evidence type="ECO:0000313" key="1">
    <source>
        <dbReference type="EMBL" id="MBD8032089.1"/>
    </source>
</evidence>
<dbReference type="Pfam" id="PF13797">
    <property type="entry name" value="Post_transc_reg"/>
    <property type="match status" value="1"/>
</dbReference>